<feature type="transmembrane region" description="Helical" evidence="15">
    <location>
        <begin position="737"/>
        <end position="756"/>
    </location>
</feature>
<feature type="transmembrane region" description="Helical" evidence="15">
    <location>
        <begin position="146"/>
        <end position="166"/>
    </location>
</feature>
<feature type="transmembrane region" description="Helical" evidence="15">
    <location>
        <begin position="186"/>
        <end position="205"/>
    </location>
</feature>
<dbReference type="GO" id="GO:0008270">
    <property type="term" value="F:zinc ion binding"/>
    <property type="evidence" value="ECO:0007669"/>
    <property type="project" value="UniProtKB-KW"/>
</dbReference>
<keyword evidence="8" id="KW-0862">Zinc</keyword>
<dbReference type="SUPFAM" id="SSF57829">
    <property type="entry name" value="Zn-binding ribosomal proteins"/>
    <property type="match status" value="1"/>
</dbReference>
<dbReference type="Pfam" id="PF01907">
    <property type="entry name" value="Ribosomal_L37e"/>
    <property type="match status" value="1"/>
</dbReference>
<dbReference type="PANTHER" id="PTHR19432">
    <property type="entry name" value="SUGAR TRANSPORTER"/>
    <property type="match status" value="1"/>
</dbReference>
<evidence type="ECO:0000256" key="13">
    <source>
        <dbReference type="ARBA" id="ARBA00023274"/>
    </source>
</evidence>
<keyword evidence="13" id="KW-0687">Ribonucleoprotein</keyword>
<feature type="transmembrane region" description="Helical" evidence="15">
    <location>
        <begin position="111"/>
        <end position="134"/>
    </location>
</feature>
<keyword evidence="9" id="KW-0694">RNA-binding</keyword>
<protein>
    <recommendedName>
        <fullName evidence="18">Sucrose transporter</fullName>
    </recommendedName>
</protein>
<feature type="region of interest" description="Disordered" evidence="14">
    <location>
        <begin position="1"/>
        <end position="60"/>
    </location>
</feature>
<keyword evidence="6" id="KW-0699">rRNA-binding</keyword>
<evidence type="ECO:0000256" key="15">
    <source>
        <dbReference type="SAM" id="Phobius"/>
    </source>
</evidence>
<name>A0A9W8AT25_9FUNG</name>
<dbReference type="GO" id="GO:0006412">
    <property type="term" value="P:translation"/>
    <property type="evidence" value="ECO:0007669"/>
    <property type="project" value="InterPro"/>
</dbReference>
<dbReference type="InterPro" id="IPR036259">
    <property type="entry name" value="MFS_trans_sf"/>
</dbReference>
<dbReference type="SUPFAM" id="SSF103473">
    <property type="entry name" value="MFS general substrate transporter"/>
    <property type="match status" value="1"/>
</dbReference>
<evidence type="ECO:0000256" key="10">
    <source>
        <dbReference type="ARBA" id="ARBA00022980"/>
    </source>
</evidence>
<dbReference type="AlphaFoldDB" id="A0A9W8AT25"/>
<comment type="subcellular location">
    <subcellularLocation>
        <location evidence="1">Membrane</location>
        <topology evidence="1">Multi-pass membrane protein</topology>
    </subcellularLocation>
</comment>
<keyword evidence="4 15" id="KW-0812">Transmembrane</keyword>
<evidence type="ECO:0008006" key="18">
    <source>
        <dbReference type="Google" id="ProtNLM"/>
    </source>
</evidence>
<evidence type="ECO:0000256" key="2">
    <source>
        <dbReference type="ARBA" id="ARBA00009805"/>
    </source>
</evidence>
<evidence type="ECO:0000313" key="16">
    <source>
        <dbReference type="EMBL" id="KAJ1960938.1"/>
    </source>
</evidence>
<comment type="similarity">
    <text evidence="2">Belongs to the eukaryotic ribosomal protein eL37 family.</text>
</comment>
<dbReference type="Pfam" id="PF13347">
    <property type="entry name" value="MFS_2"/>
    <property type="match status" value="1"/>
</dbReference>
<keyword evidence="10" id="KW-0689">Ribosomal protein</keyword>
<evidence type="ECO:0000256" key="1">
    <source>
        <dbReference type="ARBA" id="ARBA00004141"/>
    </source>
</evidence>
<feature type="compositionally biased region" description="Polar residues" evidence="14">
    <location>
        <begin position="39"/>
        <end position="51"/>
    </location>
</feature>
<organism evidence="16 17">
    <name type="scientific">Dispira parvispora</name>
    <dbReference type="NCBI Taxonomy" id="1520584"/>
    <lineage>
        <taxon>Eukaryota</taxon>
        <taxon>Fungi</taxon>
        <taxon>Fungi incertae sedis</taxon>
        <taxon>Zoopagomycota</taxon>
        <taxon>Kickxellomycotina</taxon>
        <taxon>Dimargaritomycetes</taxon>
        <taxon>Dimargaritales</taxon>
        <taxon>Dimargaritaceae</taxon>
        <taxon>Dispira</taxon>
    </lineage>
</organism>
<feature type="transmembrane region" description="Helical" evidence="15">
    <location>
        <begin position="239"/>
        <end position="261"/>
    </location>
</feature>
<accession>A0A9W8AT25</accession>
<evidence type="ECO:0000256" key="5">
    <source>
        <dbReference type="ARBA" id="ARBA00022723"/>
    </source>
</evidence>
<evidence type="ECO:0000256" key="12">
    <source>
        <dbReference type="ARBA" id="ARBA00023136"/>
    </source>
</evidence>
<evidence type="ECO:0000256" key="4">
    <source>
        <dbReference type="ARBA" id="ARBA00022692"/>
    </source>
</evidence>
<dbReference type="Gene3D" id="1.20.1250.20">
    <property type="entry name" value="MFS general substrate transporter like domains"/>
    <property type="match status" value="1"/>
</dbReference>
<evidence type="ECO:0000256" key="3">
    <source>
        <dbReference type="ARBA" id="ARBA00022448"/>
    </source>
</evidence>
<feature type="transmembrane region" description="Helical" evidence="15">
    <location>
        <begin position="472"/>
        <end position="494"/>
    </location>
</feature>
<dbReference type="OrthoDB" id="28755at2759"/>
<keyword evidence="11 15" id="KW-1133">Transmembrane helix</keyword>
<evidence type="ECO:0000256" key="7">
    <source>
        <dbReference type="ARBA" id="ARBA00022771"/>
    </source>
</evidence>
<dbReference type="EMBL" id="JANBPY010001236">
    <property type="protein sequence ID" value="KAJ1960938.1"/>
    <property type="molecule type" value="Genomic_DNA"/>
</dbReference>
<evidence type="ECO:0000256" key="11">
    <source>
        <dbReference type="ARBA" id="ARBA00022989"/>
    </source>
</evidence>
<evidence type="ECO:0000256" key="14">
    <source>
        <dbReference type="SAM" id="MobiDB-lite"/>
    </source>
</evidence>
<proteinExistence type="inferred from homology"/>
<dbReference type="GO" id="GO:0003735">
    <property type="term" value="F:structural constituent of ribosome"/>
    <property type="evidence" value="ECO:0007669"/>
    <property type="project" value="InterPro"/>
</dbReference>
<dbReference type="GO" id="GO:0005886">
    <property type="term" value="C:plasma membrane"/>
    <property type="evidence" value="ECO:0007669"/>
    <property type="project" value="TreeGrafter"/>
</dbReference>
<dbReference type="InterPro" id="IPR011332">
    <property type="entry name" value="Ribosomal_zn-bd"/>
</dbReference>
<evidence type="ECO:0000313" key="17">
    <source>
        <dbReference type="Proteomes" id="UP001150925"/>
    </source>
</evidence>
<feature type="transmembrane region" description="Helical" evidence="15">
    <location>
        <begin position="334"/>
        <end position="356"/>
    </location>
</feature>
<sequence>RPVEMTLRSSLANTPPTYGTLTSSPEVLNHLPSSAPFGQASTSSQVPQPSNAGPPGPPTEVVSLAESFTAPLSVWQLFLLNVGLAGLQFTWSVELGYGSPYLLSLGLPKPLLSLVWLAGPLSGLLIQPLIGAISDRSTNALGRRRPFIIVGGVLVVASIAVIAYAKEMAWWWVTWFNGQGKLPEDVTRQVTFIAIGLAVTSFYVLDFSINAVQACLRALVLDVAPLAQQEVANAYAGRMLMLGSALGYFMGFINLVELFPMLGNTQMQVLCIVGILVFVTAVAATCLSVKEKVLLKSDLTAEERQISVWTTLGNIIYALRRLPKPLQQVCNVQFFAWMGWFPVLFYSTTWVVEVIGRTLPPGSPTMDPDFLDRATRVGSFALFLWSLASLAASVVLPWLVTEARVHSDEDTEQRPFLSVSDSPRVTSWWRAPMEVCRRWLPQVGMRRLYTFSHIMFSLVMFSTYFVNDAAGATVIVVLTSIPWAITLWIPFALVGEFVSKMAIETQEDVLVSSSAFSETTSPIVSPQSVSRPLRDNDVENLPNYGKLPHCASTLTRHLGDHPHSISEPYPLGSTLTNAPLDLSSSVPSQMSEQLDSRTVQSLPETIVDEFDQTSQHNWRDLNQSNANEILLPETMENGGSRRTSGSQRTSLDAGIVLGIHNMYVVMPQFVMSLVSSLVFSILSNHTLPQQDHPPSTPHLTEHHQYIHGSVTQTISDLVQSTTTAMLAAIQSSDSVGWVLRIGGVCSLVAAVLSLYITDMRKIPTSFGRRHTKTHSMCRRCGQRAFHNQKKRCASCAYPSAKIRSYNWSKKAKRRKTTGTGRMRYLKDVPRRAKNGFREGVKAAPKAASA</sequence>
<keyword evidence="7" id="KW-0863">Zinc-finger</keyword>
<dbReference type="GO" id="GO:1990904">
    <property type="term" value="C:ribonucleoprotein complex"/>
    <property type="evidence" value="ECO:0007669"/>
    <property type="project" value="UniProtKB-KW"/>
</dbReference>
<dbReference type="InterPro" id="IPR011331">
    <property type="entry name" value="Ribosomal_eL37/eL43"/>
</dbReference>
<dbReference type="GO" id="GO:0019843">
    <property type="term" value="F:rRNA binding"/>
    <property type="evidence" value="ECO:0007669"/>
    <property type="project" value="UniProtKB-KW"/>
</dbReference>
<feature type="compositionally biased region" description="Polar residues" evidence="14">
    <location>
        <begin position="7"/>
        <end position="26"/>
    </location>
</feature>
<dbReference type="GO" id="GO:0008506">
    <property type="term" value="F:sucrose:proton symporter activity"/>
    <property type="evidence" value="ECO:0007669"/>
    <property type="project" value="TreeGrafter"/>
</dbReference>
<keyword evidence="5" id="KW-0479">Metal-binding</keyword>
<dbReference type="GO" id="GO:0005840">
    <property type="term" value="C:ribosome"/>
    <property type="evidence" value="ECO:0007669"/>
    <property type="project" value="UniProtKB-KW"/>
</dbReference>
<gene>
    <name evidence="16" type="ORF">IWQ62_004040</name>
</gene>
<dbReference type="PANTHER" id="PTHR19432:SF35">
    <property type="entry name" value="SOLUTE CARRIER FAMILY 45 MEMBER 3 ISOFORM X1"/>
    <property type="match status" value="1"/>
</dbReference>
<feature type="transmembrane region" description="Helical" evidence="15">
    <location>
        <begin position="448"/>
        <end position="466"/>
    </location>
</feature>
<reference evidence="16" key="1">
    <citation type="submission" date="2022-07" db="EMBL/GenBank/DDBJ databases">
        <title>Phylogenomic reconstructions and comparative analyses of Kickxellomycotina fungi.</title>
        <authorList>
            <person name="Reynolds N.K."/>
            <person name="Stajich J.E."/>
            <person name="Barry K."/>
            <person name="Grigoriev I.V."/>
            <person name="Crous P."/>
            <person name="Smith M.E."/>
        </authorList>
    </citation>
    <scope>NUCLEOTIDE SEQUENCE</scope>
    <source>
        <strain evidence="16">RSA 1196</strain>
    </source>
</reference>
<feature type="non-terminal residue" evidence="16">
    <location>
        <position position="849"/>
    </location>
</feature>
<dbReference type="InterPro" id="IPR001569">
    <property type="entry name" value="Ribosomal_eL37"/>
</dbReference>
<feature type="transmembrane region" description="Helical" evidence="15">
    <location>
        <begin position="72"/>
        <end position="91"/>
    </location>
</feature>
<feature type="transmembrane region" description="Helical" evidence="15">
    <location>
        <begin position="663"/>
        <end position="682"/>
    </location>
</feature>
<dbReference type="FunFam" id="2.20.25.30:FF:000001">
    <property type="entry name" value="Ribosomal protein L37"/>
    <property type="match status" value="1"/>
</dbReference>
<comment type="caution">
    <text evidence="16">The sequence shown here is derived from an EMBL/GenBank/DDBJ whole genome shotgun (WGS) entry which is preliminary data.</text>
</comment>
<keyword evidence="17" id="KW-1185">Reference proteome</keyword>
<feature type="transmembrane region" description="Helical" evidence="15">
    <location>
        <begin position="376"/>
        <end position="400"/>
    </location>
</feature>
<dbReference type="Proteomes" id="UP001150925">
    <property type="component" value="Unassembled WGS sequence"/>
</dbReference>
<evidence type="ECO:0000256" key="8">
    <source>
        <dbReference type="ARBA" id="ARBA00022833"/>
    </source>
</evidence>
<evidence type="ECO:0000256" key="6">
    <source>
        <dbReference type="ARBA" id="ARBA00022730"/>
    </source>
</evidence>
<keyword evidence="12 15" id="KW-0472">Membrane</keyword>
<evidence type="ECO:0000256" key="9">
    <source>
        <dbReference type="ARBA" id="ARBA00022884"/>
    </source>
</evidence>
<feature type="transmembrane region" description="Helical" evidence="15">
    <location>
        <begin position="267"/>
        <end position="289"/>
    </location>
</feature>
<dbReference type="Gene3D" id="2.20.25.30">
    <property type="match status" value="1"/>
</dbReference>
<keyword evidence="3" id="KW-0813">Transport</keyword>